<dbReference type="OrthoDB" id="5397339at2"/>
<comment type="caution">
    <text evidence="3">The sequence shown here is derived from an EMBL/GenBank/DDBJ whole genome shotgun (WGS) entry which is preliminary data.</text>
</comment>
<keyword evidence="1" id="KW-0812">Transmembrane</keyword>
<keyword evidence="1" id="KW-1133">Transmembrane helix</keyword>
<evidence type="ECO:0000256" key="1">
    <source>
        <dbReference type="SAM" id="Phobius"/>
    </source>
</evidence>
<dbReference type="Pfam" id="PF07811">
    <property type="entry name" value="TadE"/>
    <property type="match status" value="1"/>
</dbReference>
<evidence type="ECO:0000313" key="3">
    <source>
        <dbReference type="EMBL" id="MTV52422.1"/>
    </source>
</evidence>
<dbReference type="InterPro" id="IPR012495">
    <property type="entry name" value="TadE-like_dom"/>
</dbReference>
<feature type="transmembrane region" description="Helical" evidence="1">
    <location>
        <begin position="20"/>
        <end position="40"/>
    </location>
</feature>
<gene>
    <name evidence="3" type="ORF">GM672_06685</name>
</gene>
<evidence type="ECO:0000313" key="4">
    <source>
        <dbReference type="Proteomes" id="UP000430634"/>
    </source>
</evidence>
<keyword evidence="1" id="KW-0472">Membrane</keyword>
<proteinExistence type="predicted"/>
<evidence type="ECO:0000259" key="2">
    <source>
        <dbReference type="Pfam" id="PF07811"/>
    </source>
</evidence>
<accession>A0A6I3SVX0</accession>
<sequence>MMIPTVTRRQSGATLVEMAIITPVFLLVLVALIEFSLVFFTTLTMQYAVREGARYAVTGQSNLDPAAKAQRSAAIIEKIKLSSLGFYDKLAPSISVNGKTYSTTAYGNGMFGAAGDIVVLQLDCTWPVTTPLVSTLFTDGKYRFKVAATMRNEFFE</sequence>
<feature type="domain" description="TadE-like" evidence="2">
    <location>
        <begin position="12"/>
        <end position="54"/>
    </location>
</feature>
<dbReference type="Proteomes" id="UP000430634">
    <property type="component" value="Unassembled WGS sequence"/>
</dbReference>
<reference evidence="3 4" key="1">
    <citation type="submission" date="2019-11" db="EMBL/GenBank/DDBJ databases">
        <title>Type strains purchased from KCTC, JCM and DSMZ.</title>
        <authorList>
            <person name="Lu H."/>
        </authorList>
    </citation>
    <scope>NUCLEOTIDE SEQUENCE [LARGE SCALE GENOMIC DNA]</scope>
    <source>
        <strain evidence="3 4">KCTC 52429</strain>
    </source>
</reference>
<name>A0A6I3SVX0_9BURK</name>
<organism evidence="3 4">
    <name type="scientific">Pseudoduganella buxea</name>
    <dbReference type="NCBI Taxonomy" id="1949069"/>
    <lineage>
        <taxon>Bacteria</taxon>
        <taxon>Pseudomonadati</taxon>
        <taxon>Pseudomonadota</taxon>
        <taxon>Betaproteobacteria</taxon>
        <taxon>Burkholderiales</taxon>
        <taxon>Oxalobacteraceae</taxon>
        <taxon>Telluria group</taxon>
        <taxon>Pseudoduganella</taxon>
    </lineage>
</organism>
<dbReference type="AlphaFoldDB" id="A0A6I3SVX0"/>
<protein>
    <submittedName>
        <fullName evidence="3">Pilus assembly protein</fullName>
    </submittedName>
</protein>
<dbReference type="EMBL" id="WNKZ01000012">
    <property type="protein sequence ID" value="MTV52422.1"/>
    <property type="molecule type" value="Genomic_DNA"/>
</dbReference>
<dbReference type="RefSeq" id="WP_155469754.1">
    <property type="nucleotide sequence ID" value="NZ_BMKG01000024.1"/>
</dbReference>